<feature type="transmembrane region" description="Helical" evidence="1">
    <location>
        <begin position="6"/>
        <end position="32"/>
    </location>
</feature>
<comment type="caution">
    <text evidence="2">The sequence shown here is derived from an EMBL/GenBank/DDBJ whole genome shotgun (WGS) entry which is preliminary data.</text>
</comment>
<feature type="transmembrane region" description="Helical" evidence="1">
    <location>
        <begin position="112"/>
        <end position="136"/>
    </location>
</feature>
<dbReference type="GeneID" id="1459754"/>
<protein>
    <submittedName>
        <fullName evidence="2">Uncharacterized protein</fullName>
    </submittedName>
</protein>
<dbReference type="RefSeq" id="WP_010979768.1">
    <property type="nucleotide sequence ID" value="NZ_BAABQO010000006.1"/>
</dbReference>
<proteinExistence type="predicted"/>
<name>A0A832WDL2_9CREN</name>
<reference evidence="2" key="1">
    <citation type="journal article" date="2020" name="bioRxiv">
        <title>A rank-normalized archaeal taxonomy based on genome phylogeny resolves widespread incomplete and uneven classifications.</title>
        <authorList>
            <person name="Rinke C."/>
            <person name="Chuvochina M."/>
            <person name="Mussig A.J."/>
            <person name="Chaumeil P.-A."/>
            <person name="Waite D.W."/>
            <person name="Whitman W.B."/>
            <person name="Parks D.H."/>
            <person name="Hugenholtz P."/>
        </authorList>
    </citation>
    <scope>NUCLEOTIDE SEQUENCE</scope>
    <source>
        <strain evidence="2">UBA8838</strain>
    </source>
</reference>
<organism evidence="2 3">
    <name type="scientific">Sulfurisphaera tokodaii</name>
    <dbReference type="NCBI Taxonomy" id="111955"/>
    <lineage>
        <taxon>Archaea</taxon>
        <taxon>Thermoproteota</taxon>
        <taxon>Thermoprotei</taxon>
        <taxon>Sulfolobales</taxon>
        <taxon>Sulfolobaceae</taxon>
        <taxon>Sulfurisphaera</taxon>
    </lineage>
</organism>
<dbReference type="Proteomes" id="UP000646844">
    <property type="component" value="Unassembled WGS sequence"/>
</dbReference>
<keyword evidence="1" id="KW-1133">Transmembrane helix</keyword>
<accession>A0A832WDL2</accession>
<evidence type="ECO:0000313" key="3">
    <source>
        <dbReference type="Proteomes" id="UP000646844"/>
    </source>
</evidence>
<feature type="transmembrane region" description="Helical" evidence="1">
    <location>
        <begin position="39"/>
        <end position="56"/>
    </location>
</feature>
<evidence type="ECO:0000313" key="2">
    <source>
        <dbReference type="EMBL" id="HII73128.1"/>
    </source>
</evidence>
<dbReference type="OMA" id="FKAVMIN"/>
<feature type="transmembrane region" description="Helical" evidence="1">
    <location>
        <begin position="62"/>
        <end position="91"/>
    </location>
</feature>
<dbReference type="EMBL" id="DUJO01000006">
    <property type="protein sequence ID" value="HII73128.1"/>
    <property type="molecule type" value="Genomic_DNA"/>
</dbReference>
<dbReference type="AlphaFoldDB" id="A0A832WDL2"/>
<sequence length="178" mass="18976">MKRRTIIYGVVFSIASYASAAALALSIGAYAISSFTDPIVTLTIPLILLSIGLQAMNEKLSVLLLTVINAVLYAATGLLFMVPTLVIAGVIDEIITWFVGFRSFKAVMINTTVVGTLVGILSVIFGIMMVGLIGSIPFKDLALAYLIFTIIYLVESAIMGLISYKLGSYLLKSGIIKG</sequence>
<keyword evidence="1" id="KW-0812">Transmembrane</keyword>
<keyword evidence="1" id="KW-0472">Membrane</keyword>
<feature type="transmembrane region" description="Helical" evidence="1">
    <location>
        <begin position="142"/>
        <end position="164"/>
    </location>
</feature>
<evidence type="ECO:0000256" key="1">
    <source>
        <dbReference type="SAM" id="Phobius"/>
    </source>
</evidence>
<gene>
    <name evidence="2" type="ORF">HA332_01685</name>
</gene>